<reference evidence="2 3" key="1">
    <citation type="submission" date="2017-01" db="EMBL/GenBank/DDBJ databases">
        <authorList>
            <person name="Mah S.A."/>
            <person name="Swanson W.J."/>
            <person name="Moy G.W."/>
            <person name="Vacquier V.D."/>
        </authorList>
    </citation>
    <scope>NUCLEOTIDE SEQUENCE [LARGE SCALE GENOMIC DNA]</scope>
    <source>
        <strain evidence="2 3">GSMNP</strain>
    </source>
</reference>
<organism evidence="2 3">
    <name type="scientific">Smittium culicis</name>
    <dbReference type="NCBI Taxonomy" id="133412"/>
    <lineage>
        <taxon>Eukaryota</taxon>
        <taxon>Fungi</taxon>
        <taxon>Fungi incertae sedis</taxon>
        <taxon>Zoopagomycota</taxon>
        <taxon>Kickxellomycotina</taxon>
        <taxon>Harpellomycetes</taxon>
        <taxon>Harpellales</taxon>
        <taxon>Legeriomycetaceae</taxon>
        <taxon>Smittium</taxon>
    </lineage>
</organism>
<evidence type="ECO:0000313" key="3">
    <source>
        <dbReference type="Proteomes" id="UP000187283"/>
    </source>
</evidence>
<protein>
    <submittedName>
        <fullName evidence="2">Uncharacterized protein</fullName>
    </submittedName>
</protein>
<feature type="transmembrane region" description="Helical" evidence="1">
    <location>
        <begin position="130"/>
        <end position="154"/>
    </location>
</feature>
<keyword evidence="1" id="KW-0472">Membrane</keyword>
<evidence type="ECO:0000256" key="1">
    <source>
        <dbReference type="SAM" id="Phobius"/>
    </source>
</evidence>
<dbReference type="EMBL" id="LSSN01000002">
    <property type="protein sequence ID" value="OMJ26608.1"/>
    <property type="molecule type" value="Genomic_DNA"/>
</dbReference>
<gene>
    <name evidence="2" type="ORF">AYI70_g35</name>
</gene>
<name>A0A1R1YI64_9FUNG</name>
<keyword evidence="3" id="KW-1185">Reference proteome</keyword>
<comment type="caution">
    <text evidence="2">The sequence shown here is derived from an EMBL/GenBank/DDBJ whole genome shotgun (WGS) entry which is preliminary data.</text>
</comment>
<dbReference type="AlphaFoldDB" id="A0A1R1YI64"/>
<keyword evidence="1" id="KW-1133">Transmembrane helix</keyword>
<dbReference type="Proteomes" id="UP000187283">
    <property type="component" value="Unassembled WGS sequence"/>
</dbReference>
<keyword evidence="1" id="KW-0812">Transmembrane</keyword>
<accession>A0A1R1YI64</accession>
<proteinExistence type="predicted"/>
<sequence>MEAGGDRENDELYLFVPVQQRSAIELVGSSKPVVDVFEQESQFSLVQISEHYFSIQDPARTQNIAHNDAFSASAELPFDSKARTCIDLAFTICSASCTLPLAASASKLMRANNCCCSSLIESTCKSLNDIVASFFFIYISLSFLRPYLFVSLIFEQNPL</sequence>
<evidence type="ECO:0000313" key="2">
    <source>
        <dbReference type="EMBL" id="OMJ26608.1"/>
    </source>
</evidence>